<organism evidence="2 3">
    <name type="scientific">Leucocoprinus birnbaumii</name>
    <dbReference type="NCBI Taxonomy" id="56174"/>
    <lineage>
        <taxon>Eukaryota</taxon>
        <taxon>Fungi</taxon>
        <taxon>Dikarya</taxon>
        <taxon>Basidiomycota</taxon>
        <taxon>Agaricomycotina</taxon>
        <taxon>Agaricomycetes</taxon>
        <taxon>Agaricomycetidae</taxon>
        <taxon>Agaricales</taxon>
        <taxon>Agaricineae</taxon>
        <taxon>Agaricaceae</taxon>
        <taxon>Leucocoprinus</taxon>
    </lineage>
</organism>
<feature type="compositionally biased region" description="Low complexity" evidence="1">
    <location>
        <begin position="82"/>
        <end position="91"/>
    </location>
</feature>
<feature type="compositionally biased region" description="Polar residues" evidence="1">
    <location>
        <begin position="335"/>
        <end position="348"/>
    </location>
</feature>
<proteinExistence type="predicted"/>
<feature type="region of interest" description="Disordered" evidence="1">
    <location>
        <begin position="1"/>
        <end position="49"/>
    </location>
</feature>
<dbReference type="AlphaFoldDB" id="A0AAD5VNQ3"/>
<name>A0AAD5VNQ3_9AGAR</name>
<comment type="caution">
    <text evidence="2">The sequence shown here is derived from an EMBL/GenBank/DDBJ whole genome shotgun (WGS) entry which is preliminary data.</text>
</comment>
<feature type="compositionally biased region" description="Basic and acidic residues" evidence="1">
    <location>
        <begin position="1"/>
        <end position="16"/>
    </location>
</feature>
<keyword evidence="3" id="KW-1185">Reference proteome</keyword>
<gene>
    <name evidence="2" type="ORF">NP233_g8088</name>
</gene>
<feature type="region of interest" description="Disordered" evidence="1">
    <location>
        <begin position="63"/>
        <end position="91"/>
    </location>
</feature>
<evidence type="ECO:0000256" key="1">
    <source>
        <dbReference type="SAM" id="MobiDB-lite"/>
    </source>
</evidence>
<dbReference type="EMBL" id="JANIEX010000633">
    <property type="protein sequence ID" value="KAJ3564755.1"/>
    <property type="molecule type" value="Genomic_DNA"/>
</dbReference>
<feature type="region of interest" description="Disordered" evidence="1">
    <location>
        <begin position="321"/>
        <end position="348"/>
    </location>
</feature>
<evidence type="ECO:0000313" key="3">
    <source>
        <dbReference type="Proteomes" id="UP001213000"/>
    </source>
</evidence>
<sequence length="437" mass="47139">MVKRGRDSAPEGRHYDPPSSPLTPQAKKSRVGTTITEPPTETVGVDLNANLPLDIEADTLPQGKALDEGQSSGDAGAALENSGVQVSKLQVSKSVTKPEDAAVSKEKLKGLGFAAAMAKLRPGVSSGTPPVYLSDADCRELKSLPSECGVTKEDYQDDILKDTYANLLCLSPGAFRSWSEQNNGPHPMSFSGWATTCPDLDFGNALAALMFTHDGHYVNPSRVDPLMLSARSITADNTRYNLEIKTTAPSVYELAFCITPIRVTKSLLLFASGTGSGSTRESKYIYGCAHSQDWERMVSTLCMVFGEETLDAQVYGADLQYSTQSRSKDSPTPSPSKGSIASRPAQATSAGSGRFAALRALDEVPVYDARTPGQDITFDANLFNNLDKRLAKYDDEVPVNSYAIVGYTVSYWKTPKKASWNISHNVRWVILLACPDA</sequence>
<evidence type="ECO:0000313" key="2">
    <source>
        <dbReference type="EMBL" id="KAJ3564755.1"/>
    </source>
</evidence>
<dbReference type="Proteomes" id="UP001213000">
    <property type="component" value="Unassembled WGS sequence"/>
</dbReference>
<reference evidence="2" key="1">
    <citation type="submission" date="2022-07" db="EMBL/GenBank/DDBJ databases">
        <title>Genome Sequence of Leucocoprinus birnbaumii.</title>
        <authorList>
            <person name="Buettner E."/>
        </authorList>
    </citation>
    <scope>NUCLEOTIDE SEQUENCE</scope>
    <source>
        <strain evidence="2">VT141</strain>
    </source>
</reference>
<accession>A0AAD5VNQ3</accession>
<protein>
    <submittedName>
        <fullName evidence="2">Uncharacterized protein</fullName>
    </submittedName>
</protein>